<dbReference type="GO" id="GO:0003700">
    <property type="term" value="F:DNA-binding transcription factor activity"/>
    <property type="evidence" value="ECO:0007669"/>
    <property type="project" value="UniProtKB-UniRule"/>
</dbReference>
<dbReference type="SMART" id="SM00881">
    <property type="entry name" value="CoA_binding"/>
    <property type="match status" value="1"/>
</dbReference>
<evidence type="ECO:0000313" key="9">
    <source>
        <dbReference type="EMBL" id="HIT94524.1"/>
    </source>
</evidence>
<feature type="DNA-binding region" description="H-T-H motif" evidence="7">
    <location>
        <begin position="16"/>
        <end position="55"/>
    </location>
</feature>
<evidence type="ECO:0000256" key="2">
    <source>
        <dbReference type="ARBA" id="ARBA00022491"/>
    </source>
</evidence>
<comment type="subcellular location">
    <subcellularLocation>
        <location evidence="7">Cytoplasm</location>
    </subcellularLocation>
</comment>
<evidence type="ECO:0000259" key="8">
    <source>
        <dbReference type="SMART" id="SM00881"/>
    </source>
</evidence>
<evidence type="ECO:0000256" key="4">
    <source>
        <dbReference type="ARBA" id="ARBA00023027"/>
    </source>
</evidence>
<comment type="subunit">
    <text evidence="7">Homodimer.</text>
</comment>
<dbReference type="GO" id="GO:0045892">
    <property type="term" value="P:negative regulation of DNA-templated transcription"/>
    <property type="evidence" value="ECO:0007669"/>
    <property type="project" value="InterPro"/>
</dbReference>
<dbReference type="InterPro" id="IPR036388">
    <property type="entry name" value="WH-like_DNA-bd_sf"/>
</dbReference>
<feature type="binding site" evidence="7">
    <location>
        <begin position="90"/>
        <end position="95"/>
    </location>
    <ligand>
        <name>NAD(+)</name>
        <dbReference type="ChEBI" id="CHEBI:57540"/>
    </ligand>
</feature>
<accession>A0A9D1KRR0</accession>
<reference evidence="9" key="1">
    <citation type="submission" date="2020-10" db="EMBL/GenBank/DDBJ databases">
        <authorList>
            <person name="Gilroy R."/>
        </authorList>
    </citation>
    <scope>NUCLEOTIDE SEQUENCE</scope>
    <source>
        <strain evidence="9">ChiBcec7-5410</strain>
    </source>
</reference>
<comment type="similarity">
    <text evidence="7">Belongs to the transcriptional regulatory Rex family.</text>
</comment>
<dbReference type="Proteomes" id="UP000824160">
    <property type="component" value="Unassembled WGS sequence"/>
</dbReference>
<dbReference type="Pfam" id="PF02629">
    <property type="entry name" value="CoA_binding"/>
    <property type="match status" value="1"/>
</dbReference>
<evidence type="ECO:0000256" key="5">
    <source>
        <dbReference type="ARBA" id="ARBA00023125"/>
    </source>
</evidence>
<dbReference type="NCBIfam" id="NF003994">
    <property type="entry name" value="PRK05472.2-3"/>
    <property type="match status" value="1"/>
</dbReference>
<evidence type="ECO:0000256" key="3">
    <source>
        <dbReference type="ARBA" id="ARBA00023015"/>
    </source>
</evidence>
<dbReference type="NCBIfam" id="NF003996">
    <property type="entry name" value="PRK05472.2-5"/>
    <property type="match status" value="1"/>
</dbReference>
<evidence type="ECO:0000256" key="1">
    <source>
        <dbReference type="ARBA" id="ARBA00022490"/>
    </source>
</evidence>
<proteinExistence type="inferred from homology"/>
<dbReference type="NCBIfam" id="NF003990">
    <property type="entry name" value="PRK05472.1-4"/>
    <property type="match status" value="1"/>
</dbReference>
<dbReference type="InterPro" id="IPR003781">
    <property type="entry name" value="CoA-bd"/>
</dbReference>
<dbReference type="InterPro" id="IPR036390">
    <property type="entry name" value="WH_DNA-bd_sf"/>
</dbReference>
<evidence type="ECO:0000256" key="6">
    <source>
        <dbReference type="ARBA" id="ARBA00023163"/>
    </source>
</evidence>
<sequence>MAKSNVSASVIRRLPRYYRFLRELADAGVERISSGDLARRMGLTASQIRQDLNCFGGFGQQGYGYNVRSLHEEVGRILGLGKHRKAILIGAGNLGRAIAQHMDFTSRGFELVGIFDANPELIGREIAGVPVQNIQALYDFCSRSCPTVAILCIPKEAAMKLARELVGMGIKGFWNFSHYDLALDYKGIVVENVHLGDSLSILCYHLGEMERNLEETQSE</sequence>
<dbReference type="PANTHER" id="PTHR35786">
    <property type="entry name" value="REDOX-SENSING TRANSCRIPTIONAL REPRESSOR REX"/>
    <property type="match status" value="1"/>
</dbReference>
<evidence type="ECO:0000256" key="7">
    <source>
        <dbReference type="HAMAP-Rule" id="MF_01131"/>
    </source>
</evidence>
<dbReference type="Gene3D" id="1.10.10.10">
    <property type="entry name" value="Winged helix-like DNA-binding domain superfamily/Winged helix DNA-binding domain"/>
    <property type="match status" value="1"/>
</dbReference>
<keyword evidence="6 7" id="KW-0804">Transcription</keyword>
<organism evidence="9 10">
    <name type="scientific">Candidatus Faecivivens stercoripullorum</name>
    <dbReference type="NCBI Taxonomy" id="2840805"/>
    <lineage>
        <taxon>Bacteria</taxon>
        <taxon>Bacillati</taxon>
        <taxon>Bacillota</taxon>
        <taxon>Clostridia</taxon>
        <taxon>Eubacteriales</taxon>
        <taxon>Oscillospiraceae</taxon>
        <taxon>Oscillospiraceae incertae sedis</taxon>
        <taxon>Candidatus Faecivivens</taxon>
    </lineage>
</organism>
<dbReference type="Pfam" id="PF06971">
    <property type="entry name" value="Put_DNA-bind_N"/>
    <property type="match status" value="1"/>
</dbReference>
<dbReference type="InterPro" id="IPR036291">
    <property type="entry name" value="NAD(P)-bd_dom_sf"/>
</dbReference>
<keyword evidence="1 7" id="KW-0963">Cytoplasm</keyword>
<feature type="domain" description="CoA-binding" evidence="8">
    <location>
        <begin position="79"/>
        <end position="180"/>
    </location>
</feature>
<dbReference type="GO" id="GO:0003677">
    <property type="term" value="F:DNA binding"/>
    <property type="evidence" value="ECO:0007669"/>
    <property type="project" value="UniProtKB-UniRule"/>
</dbReference>
<keyword evidence="2 7" id="KW-0678">Repressor</keyword>
<protein>
    <recommendedName>
        <fullName evidence="7">Redox-sensing transcriptional repressor Rex</fullName>
    </recommendedName>
</protein>
<evidence type="ECO:0000313" key="10">
    <source>
        <dbReference type="Proteomes" id="UP000824160"/>
    </source>
</evidence>
<dbReference type="AlphaFoldDB" id="A0A9D1KRR0"/>
<name>A0A9D1KRR0_9FIRM</name>
<dbReference type="EMBL" id="DVLW01000134">
    <property type="protein sequence ID" value="HIT94524.1"/>
    <property type="molecule type" value="Genomic_DNA"/>
</dbReference>
<gene>
    <name evidence="7" type="primary">rex</name>
    <name evidence="9" type="ORF">IAC43_05015</name>
</gene>
<dbReference type="GO" id="GO:0005737">
    <property type="term" value="C:cytoplasm"/>
    <property type="evidence" value="ECO:0007669"/>
    <property type="project" value="UniProtKB-SubCell"/>
</dbReference>
<dbReference type="PANTHER" id="PTHR35786:SF1">
    <property type="entry name" value="REDOX-SENSING TRANSCRIPTIONAL REPRESSOR REX 1"/>
    <property type="match status" value="1"/>
</dbReference>
<dbReference type="InterPro" id="IPR009718">
    <property type="entry name" value="Rex_DNA-bd_C_dom"/>
</dbReference>
<dbReference type="SUPFAM" id="SSF46785">
    <property type="entry name" value="Winged helix' DNA-binding domain"/>
    <property type="match status" value="1"/>
</dbReference>
<comment type="caution">
    <text evidence="9">The sequence shown here is derived from an EMBL/GenBank/DDBJ whole genome shotgun (WGS) entry which is preliminary data.</text>
</comment>
<dbReference type="HAMAP" id="MF_01131">
    <property type="entry name" value="Rex"/>
    <property type="match status" value="1"/>
</dbReference>
<comment type="function">
    <text evidence="7">Modulates transcription in response to changes in cellular NADH/NAD(+) redox state.</text>
</comment>
<dbReference type="GO" id="GO:0051775">
    <property type="term" value="P:response to redox state"/>
    <property type="evidence" value="ECO:0007669"/>
    <property type="project" value="InterPro"/>
</dbReference>
<keyword evidence="4 7" id="KW-0520">NAD</keyword>
<keyword evidence="3 7" id="KW-0805">Transcription regulation</keyword>
<dbReference type="SUPFAM" id="SSF51735">
    <property type="entry name" value="NAD(P)-binding Rossmann-fold domains"/>
    <property type="match status" value="1"/>
</dbReference>
<dbReference type="NCBIfam" id="NF003995">
    <property type="entry name" value="PRK05472.2-4"/>
    <property type="match status" value="1"/>
</dbReference>
<keyword evidence="5 7" id="KW-0238">DNA-binding</keyword>
<dbReference type="InterPro" id="IPR022876">
    <property type="entry name" value="Tscrpt_rep_Rex"/>
</dbReference>
<dbReference type="Gene3D" id="3.40.50.720">
    <property type="entry name" value="NAD(P)-binding Rossmann-like Domain"/>
    <property type="match status" value="1"/>
</dbReference>
<reference evidence="9" key="2">
    <citation type="journal article" date="2021" name="PeerJ">
        <title>Extensive microbial diversity within the chicken gut microbiome revealed by metagenomics and culture.</title>
        <authorList>
            <person name="Gilroy R."/>
            <person name="Ravi A."/>
            <person name="Getino M."/>
            <person name="Pursley I."/>
            <person name="Horton D.L."/>
            <person name="Alikhan N.F."/>
            <person name="Baker D."/>
            <person name="Gharbi K."/>
            <person name="Hall N."/>
            <person name="Watson M."/>
            <person name="Adriaenssens E.M."/>
            <person name="Foster-Nyarko E."/>
            <person name="Jarju S."/>
            <person name="Secka A."/>
            <person name="Antonio M."/>
            <person name="Oren A."/>
            <person name="Chaudhuri R.R."/>
            <person name="La Ragione R."/>
            <person name="Hildebrand F."/>
            <person name="Pallen M.J."/>
        </authorList>
    </citation>
    <scope>NUCLEOTIDE SEQUENCE</scope>
    <source>
        <strain evidence="9">ChiBcec7-5410</strain>
    </source>
</reference>